<dbReference type="AlphaFoldDB" id="K0J0S1"/>
<feature type="transmembrane region" description="Helical" evidence="1">
    <location>
        <begin position="122"/>
        <end position="145"/>
    </location>
</feature>
<dbReference type="eggNOG" id="ENOG502ZR8H">
    <property type="taxonomic scope" value="Bacteria"/>
</dbReference>
<dbReference type="STRING" id="698758.AXY_23430"/>
<gene>
    <name evidence="2" type="ordered locus">AXY_23430</name>
</gene>
<keyword evidence="1" id="KW-0472">Membrane</keyword>
<dbReference type="HOGENOM" id="CLU_137354_0_0_9"/>
<evidence type="ECO:0000256" key="1">
    <source>
        <dbReference type="SAM" id="Phobius"/>
    </source>
</evidence>
<dbReference type="Pfam" id="PF11188">
    <property type="entry name" value="DUF2975"/>
    <property type="match status" value="1"/>
</dbReference>
<keyword evidence="1" id="KW-1133">Transmembrane helix</keyword>
<sequence>MRQVSTMFLKVIIIAMTIPVLFLGLYVLPKMAGGAFGFVTDGDSIGYAILGIVLVMYVTAVPFCLALYQTVKLLTYIEKDQAFSQVAVTALTKVKNYAKIISGLYVLTLPMLYIVAEWDDAPGVIVIGIVIIGASFSIAVFASVLQRLLQKAIDYKEENDLTV</sequence>
<organism evidence="2 3">
    <name type="scientific">Amphibacillus xylanus (strain ATCC 51415 / DSM 6626 / JCM 7361 / LMG 17667 / NBRC 15112 / Ep01)</name>
    <dbReference type="NCBI Taxonomy" id="698758"/>
    <lineage>
        <taxon>Bacteria</taxon>
        <taxon>Bacillati</taxon>
        <taxon>Bacillota</taxon>
        <taxon>Bacilli</taxon>
        <taxon>Bacillales</taxon>
        <taxon>Bacillaceae</taxon>
        <taxon>Amphibacillus</taxon>
    </lineage>
</organism>
<feature type="transmembrane region" description="Helical" evidence="1">
    <location>
        <begin position="7"/>
        <end position="27"/>
    </location>
</feature>
<accession>K0J0S1</accession>
<dbReference type="OrthoDB" id="1100174at2"/>
<reference evidence="2 3" key="1">
    <citation type="submission" date="2011-01" db="EMBL/GenBank/DDBJ databases">
        <title>Whole genome sequence of Amphibacillus xylinus NBRC 15112.</title>
        <authorList>
            <person name="Nakazawa H."/>
            <person name="Katano Y."/>
            <person name="Nakamura S."/>
            <person name="Sasagawa M."/>
            <person name="Fukada J."/>
            <person name="Arai T."/>
            <person name="Sasakura N."/>
            <person name="Mochizuki D."/>
            <person name="Hosoyama A."/>
            <person name="Harada K."/>
            <person name="Horikawa H."/>
            <person name="Kato Y."/>
            <person name="Harada T."/>
            <person name="Sasaki K."/>
            <person name="Sekiguchi M."/>
            <person name="Hodoyama M."/>
            <person name="Nishiko R."/>
            <person name="Narita H."/>
            <person name="Hanamaki A."/>
            <person name="Hata C."/>
            <person name="Konno Y."/>
            <person name="Niimura Y."/>
            <person name="Yamazaki S."/>
            <person name="Fujita N."/>
        </authorList>
    </citation>
    <scope>NUCLEOTIDE SEQUENCE [LARGE SCALE GENOMIC DNA]</scope>
    <source>
        <strain evidence="3">ATCC 51415 / DSM 6626 / JCM 7361 / LMG 17667 / NBRC 15112 / Ep01</strain>
    </source>
</reference>
<feature type="transmembrane region" description="Helical" evidence="1">
    <location>
        <begin position="47"/>
        <end position="68"/>
    </location>
</feature>
<dbReference type="RefSeq" id="WP_015011054.1">
    <property type="nucleotide sequence ID" value="NC_018704.1"/>
</dbReference>
<keyword evidence="3" id="KW-1185">Reference proteome</keyword>
<evidence type="ECO:0000313" key="2">
    <source>
        <dbReference type="EMBL" id="BAM48475.1"/>
    </source>
</evidence>
<evidence type="ECO:0008006" key="4">
    <source>
        <dbReference type="Google" id="ProtNLM"/>
    </source>
</evidence>
<keyword evidence="1" id="KW-0812">Transmembrane</keyword>
<feature type="transmembrane region" description="Helical" evidence="1">
    <location>
        <begin position="97"/>
        <end position="116"/>
    </location>
</feature>
<dbReference type="Proteomes" id="UP000006294">
    <property type="component" value="Chromosome"/>
</dbReference>
<dbReference type="KEGG" id="axl:AXY_23430"/>
<proteinExistence type="predicted"/>
<evidence type="ECO:0000313" key="3">
    <source>
        <dbReference type="Proteomes" id="UP000006294"/>
    </source>
</evidence>
<name>K0J0S1_AMPXN</name>
<protein>
    <recommendedName>
        <fullName evidence="4">DUF2975 domain-containing protein</fullName>
    </recommendedName>
</protein>
<dbReference type="InterPro" id="IPR021354">
    <property type="entry name" value="DUF2975"/>
</dbReference>
<dbReference type="EMBL" id="AP012050">
    <property type="protein sequence ID" value="BAM48475.1"/>
    <property type="molecule type" value="Genomic_DNA"/>
</dbReference>